<evidence type="ECO:0000313" key="2">
    <source>
        <dbReference type="Proteomes" id="UP000248057"/>
    </source>
</evidence>
<evidence type="ECO:0000313" key="1">
    <source>
        <dbReference type="EMBL" id="PXX48173.1"/>
    </source>
</evidence>
<proteinExistence type="predicted"/>
<dbReference type="GeneID" id="86064217"/>
<name>A0A2V3XWX2_9FIRM</name>
<comment type="caution">
    <text evidence="1">The sequence shown here is derived from an EMBL/GenBank/DDBJ whole genome shotgun (WGS) entry which is preliminary data.</text>
</comment>
<dbReference type="Proteomes" id="UP000248057">
    <property type="component" value="Unassembled WGS sequence"/>
</dbReference>
<protein>
    <submittedName>
        <fullName evidence="1">Uncharacterized protein</fullName>
    </submittedName>
</protein>
<organism evidence="1 2">
    <name type="scientific">Hungatella effluvii</name>
    <dbReference type="NCBI Taxonomy" id="1096246"/>
    <lineage>
        <taxon>Bacteria</taxon>
        <taxon>Bacillati</taxon>
        <taxon>Bacillota</taxon>
        <taxon>Clostridia</taxon>
        <taxon>Lachnospirales</taxon>
        <taxon>Lachnospiraceae</taxon>
        <taxon>Hungatella</taxon>
    </lineage>
</organism>
<sequence length="81" mass="9111">MYGQEIPDKITGFGGTGFYGIRKCRVREYGEPCFQDFIWKASMKGNPQNYNPRGFETSCIHGIFAGQGLQLPAPECLMVKE</sequence>
<accession>A0A2V3XWX2</accession>
<dbReference type="EMBL" id="QJKD01000018">
    <property type="protein sequence ID" value="PXX48173.1"/>
    <property type="molecule type" value="Genomic_DNA"/>
</dbReference>
<dbReference type="AlphaFoldDB" id="A0A2V3XWX2"/>
<reference evidence="1 2" key="1">
    <citation type="submission" date="2018-05" db="EMBL/GenBank/DDBJ databases">
        <title>Genomic Encyclopedia of Type Strains, Phase IV (KMG-IV): sequencing the most valuable type-strain genomes for metagenomic binning, comparative biology and taxonomic classification.</title>
        <authorList>
            <person name="Goeker M."/>
        </authorList>
    </citation>
    <scope>NUCLEOTIDE SEQUENCE [LARGE SCALE GENOMIC DNA]</scope>
    <source>
        <strain evidence="1 2">DSM 24995</strain>
    </source>
</reference>
<gene>
    <name evidence="1" type="ORF">DFR60_11852</name>
</gene>
<dbReference type="RefSeq" id="WP_207659572.1">
    <property type="nucleotide sequence ID" value="NZ_QJKD01000018.1"/>
</dbReference>
<keyword evidence="2" id="KW-1185">Reference proteome</keyword>